<dbReference type="WBParaSite" id="Hba_14644">
    <property type="protein sequence ID" value="Hba_14644"/>
    <property type="gene ID" value="Hba_14644"/>
</dbReference>
<feature type="compositionally biased region" description="Basic and acidic residues" evidence="1">
    <location>
        <begin position="68"/>
        <end position="92"/>
    </location>
</feature>
<protein>
    <submittedName>
        <fullName evidence="3">La-related protein 1</fullName>
    </submittedName>
</protein>
<feature type="compositionally biased region" description="Basic and acidic residues" evidence="1">
    <location>
        <begin position="240"/>
        <end position="261"/>
    </location>
</feature>
<organism evidence="2 3">
    <name type="scientific">Heterorhabditis bacteriophora</name>
    <name type="common">Entomopathogenic nematode worm</name>
    <dbReference type="NCBI Taxonomy" id="37862"/>
    <lineage>
        <taxon>Eukaryota</taxon>
        <taxon>Metazoa</taxon>
        <taxon>Ecdysozoa</taxon>
        <taxon>Nematoda</taxon>
        <taxon>Chromadorea</taxon>
        <taxon>Rhabditida</taxon>
        <taxon>Rhabditina</taxon>
        <taxon>Rhabditomorpha</taxon>
        <taxon>Strongyloidea</taxon>
        <taxon>Heterorhabditidae</taxon>
        <taxon>Heterorhabditis</taxon>
    </lineage>
</organism>
<reference evidence="3" key="1">
    <citation type="submission" date="2016-11" db="UniProtKB">
        <authorList>
            <consortium name="WormBaseParasite"/>
        </authorList>
    </citation>
    <scope>IDENTIFICATION</scope>
</reference>
<feature type="compositionally biased region" description="Basic and acidic residues" evidence="1">
    <location>
        <begin position="42"/>
        <end position="59"/>
    </location>
</feature>
<name>A0A1I7XAV0_HETBA</name>
<proteinExistence type="predicted"/>
<feature type="compositionally biased region" description="Polar residues" evidence="1">
    <location>
        <begin position="187"/>
        <end position="200"/>
    </location>
</feature>
<accession>A0A1I7XAV0</accession>
<feature type="region of interest" description="Disordered" evidence="1">
    <location>
        <begin position="185"/>
        <end position="217"/>
    </location>
</feature>
<dbReference type="Proteomes" id="UP000095283">
    <property type="component" value="Unplaced"/>
</dbReference>
<evidence type="ECO:0000313" key="3">
    <source>
        <dbReference type="WBParaSite" id="Hba_14644"/>
    </source>
</evidence>
<evidence type="ECO:0000256" key="1">
    <source>
        <dbReference type="SAM" id="MobiDB-lite"/>
    </source>
</evidence>
<feature type="region of interest" description="Disordered" evidence="1">
    <location>
        <begin position="230"/>
        <end position="261"/>
    </location>
</feature>
<dbReference type="AlphaFoldDB" id="A0A1I7XAV0"/>
<keyword evidence="2" id="KW-1185">Reference proteome</keyword>
<sequence length="261" mass="29095">MAERQPMLSFAKVVSGQTGGETPADVPIGEPSPPRPQLVTQKSEKGDKQERGEKSEKFHGNKRRAPKHRADREKFERRNLKPEPVKEEKVIPLEEAPPQSEPIILEPAPLPAVNAWFKKKGMPESPQSLDSTPAPVVPIEKEEKVEKKCDVRVINMVSESIKTPESPRSNDLEWPTLDAAKVEEIQLNGSGSRQQSPTLDSSKEESEFVGQKVPKVGKSSWKKIDIDVDYGNKAKPSNASRDKIVSKKKREDGKLNGDFHL</sequence>
<feature type="region of interest" description="Disordered" evidence="1">
    <location>
        <begin position="1"/>
        <end position="106"/>
    </location>
</feature>
<evidence type="ECO:0000313" key="2">
    <source>
        <dbReference type="Proteomes" id="UP000095283"/>
    </source>
</evidence>